<evidence type="ECO:0000313" key="9">
    <source>
        <dbReference type="EMBL" id="TWH17742.1"/>
    </source>
</evidence>
<dbReference type="InterPro" id="IPR036388">
    <property type="entry name" value="WH-like_DNA-bd_sf"/>
</dbReference>
<keyword evidence="2" id="KW-0805">Transcription regulation</keyword>
<dbReference type="SMART" id="SM00346">
    <property type="entry name" value="HTH_ICLR"/>
    <property type="match status" value="1"/>
</dbReference>
<dbReference type="GO" id="GO:0003677">
    <property type="term" value="F:DNA binding"/>
    <property type="evidence" value="ECO:0007669"/>
    <property type="project" value="UniProtKB-KW"/>
</dbReference>
<dbReference type="InterPro" id="IPR014757">
    <property type="entry name" value="Tscrpt_reg_IclR_C"/>
</dbReference>
<dbReference type="FunFam" id="1.10.10.10:FF:000056">
    <property type="entry name" value="IclR family transcriptional regulator"/>
    <property type="match status" value="1"/>
</dbReference>
<gene>
    <name evidence="9" type="ORF">L618_001800000330</name>
</gene>
<dbReference type="GO" id="GO:0006071">
    <property type="term" value="P:glycerol metabolic process"/>
    <property type="evidence" value="ECO:0007669"/>
    <property type="project" value="UniProtKB-KW"/>
</dbReference>
<keyword evidence="4" id="KW-0804">Transcription</keyword>
<sequence length="267" mass="28936">MTVLDDTPNGAREERAGRQMTSVAKALQLLDAFRKARADMSLSELARRADVPKSTAFRLLAELEQSGFVARNGTKYRLGLSCFELGARYSMCRPNGLRDTASHFLSHLHTATGLTAHLAVLDGPEILHVEKVQGPNNPVVLTMPGQRHPASCTALGKALLAFGDSEGVRTALDAGLPRFTPHSITDPRRFMSELKRIRESGVAYNRQELSRELVCVAAPIIVHGTIEAAVSVSGPTAGVRWDRTEMLVRRAAADISAARGRNTSSQI</sequence>
<name>A0A562E6J4_RHORH</name>
<dbReference type="InterPro" id="IPR036390">
    <property type="entry name" value="WH_DNA-bd_sf"/>
</dbReference>
<evidence type="ECO:0000256" key="3">
    <source>
        <dbReference type="ARBA" id="ARBA00023125"/>
    </source>
</evidence>
<dbReference type="RefSeq" id="WP_145691591.1">
    <property type="nucleotide sequence ID" value="NZ_VLJT01000015.1"/>
</dbReference>
<evidence type="ECO:0000256" key="4">
    <source>
        <dbReference type="ARBA" id="ARBA00023163"/>
    </source>
</evidence>
<reference evidence="9 10" key="1">
    <citation type="submission" date="2019-07" db="EMBL/GenBank/DDBJ databases">
        <title>Genome sequencing of lignin-degrading bacterial isolates.</title>
        <authorList>
            <person name="Gladden J."/>
        </authorList>
    </citation>
    <scope>NUCLEOTIDE SEQUENCE [LARGE SCALE GENOMIC DNA]</scope>
    <source>
        <strain evidence="9 10">J45</strain>
    </source>
</reference>
<evidence type="ECO:0000256" key="1">
    <source>
        <dbReference type="ARBA" id="ARBA00022798"/>
    </source>
</evidence>
<keyword evidence="1" id="KW-0319">Glycerol metabolism</keyword>
<accession>A0A562E6J4</accession>
<dbReference type="PROSITE" id="PS51077">
    <property type="entry name" value="HTH_ICLR"/>
    <property type="match status" value="1"/>
</dbReference>
<dbReference type="PANTHER" id="PTHR30136:SF24">
    <property type="entry name" value="HTH-TYPE TRANSCRIPTIONAL REPRESSOR ALLR"/>
    <property type="match status" value="1"/>
</dbReference>
<dbReference type="InterPro" id="IPR029016">
    <property type="entry name" value="GAF-like_dom_sf"/>
</dbReference>
<evidence type="ECO:0000259" key="8">
    <source>
        <dbReference type="PROSITE" id="PS51078"/>
    </source>
</evidence>
<dbReference type="Pfam" id="PF09339">
    <property type="entry name" value="HTH_IclR"/>
    <property type="match status" value="1"/>
</dbReference>
<feature type="domain" description="HTH iclR-type" evidence="7">
    <location>
        <begin position="20"/>
        <end position="80"/>
    </location>
</feature>
<dbReference type="InterPro" id="IPR050707">
    <property type="entry name" value="HTH_MetabolicPath_Reg"/>
</dbReference>
<evidence type="ECO:0000259" key="7">
    <source>
        <dbReference type="PROSITE" id="PS51077"/>
    </source>
</evidence>
<dbReference type="AlphaFoldDB" id="A0A562E6J4"/>
<dbReference type="GO" id="GO:0003700">
    <property type="term" value="F:DNA-binding transcription factor activity"/>
    <property type="evidence" value="ECO:0007669"/>
    <property type="project" value="TreeGrafter"/>
</dbReference>
<evidence type="ECO:0000256" key="2">
    <source>
        <dbReference type="ARBA" id="ARBA00023015"/>
    </source>
</evidence>
<dbReference type="GO" id="GO:0045892">
    <property type="term" value="P:negative regulation of DNA-templated transcription"/>
    <property type="evidence" value="ECO:0007669"/>
    <property type="project" value="TreeGrafter"/>
</dbReference>
<feature type="domain" description="IclR-ED" evidence="8">
    <location>
        <begin position="81"/>
        <end position="261"/>
    </location>
</feature>
<proteinExistence type="predicted"/>
<dbReference type="Gene3D" id="3.30.450.40">
    <property type="match status" value="1"/>
</dbReference>
<evidence type="ECO:0000256" key="5">
    <source>
        <dbReference type="ARBA" id="ARBA00058938"/>
    </source>
</evidence>
<dbReference type="PROSITE" id="PS51078">
    <property type="entry name" value="ICLR_ED"/>
    <property type="match status" value="1"/>
</dbReference>
<dbReference type="SUPFAM" id="SSF55781">
    <property type="entry name" value="GAF domain-like"/>
    <property type="match status" value="1"/>
</dbReference>
<dbReference type="EMBL" id="VLJT01000015">
    <property type="protein sequence ID" value="TWH17742.1"/>
    <property type="molecule type" value="Genomic_DNA"/>
</dbReference>
<comment type="caution">
    <text evidence="9">The sequence shown here is derived from an EMBL/GenBank/DDBJ whole genome shotgun (WGS) entry which is preliminary data.</text>
</comment>
<dbReference type="SUPFAM" id="SSF46785">
    <property type="entry name" value="Winged helix' DNA-binding domain"/>
    <property type="match status" value="1"/>
</dbReference>
<protein>
    <recommendedName>
        <fullName evidence="6">Glycerol operon regulatory protein</fullName>
    </recommendedName>
</protein>
<dbReference type="Gene3D" id="1.10.10.10">
    <property type="entry name" value="Winged helix-like DNA-binding domain superfamily/Winged helix DNA-binding domain"/>
    <property type="match status" value="1"/>
</dbReference>
<organism evidence="9 10">
    <name type="scientific">Rhodococcus rhodochrous J45</name>
    <dbReference type="NCBI Taxonomy" id="935266"/>
    <lineage>
        <taxon>Bacteria</taxon>
        <taxon>Bacillati</taxon>
        <taxon>Actinomycetota</taxon>
        <taxon>Actinomycetes</taxon>
        <taxon>Mycobacteriales</taxon>
        <taxon>Nocardiaceae</taxon>
        <taxon>Rhodococcus</taxon>
    </lineage>
</organism>
<evidence type="ECO:0000313" key="10">
    <source>
        <dbReference type="Proteomes" id="UP000317573"/>
    </source>
</evidence>
<comment type="function">
    <text evidence="5">May be an activator protein for the gylABX operon.</text>
</comment>
<dbReference type="Pfam" id="PF01614">
    <property type="entry name" value="IclR_C"/>
    <property type="match status" value="1"/>
</dbReference>
<dbReference type="Proteomes" id="UP000317573">
    <property type="component" value="Unassembled WGS sequence"/>
</dbReference>
<dbReference type="InterPro" id="IPR005471">
    <property type="entry name" value="Tscrpt_reg_IclR_N"/>
</dbReference>
<keyword evidence="3" id="KW-0238">DNA-binding</keyword>
<dbReference type="PANTHER" id="PTHR30136">
    <property type="entry name" value="HELIX-TURN-HELIX TRANSCRIPTIONAL REGULATOR, ICLR FAMILY"/>
    <property type="match status" value="1"/>
</dbReference>
<evidence type="ECO:0000256" key="6">
    <source>
        <dbReference type="ARBA" id="ARBA00070406"/>
    </source>
</evidence>